<evidence type="ECO:0000259" key="4">
    <source>
        <dbReference type="PROSITE" id="PS50887"/>
    </source>
</evidence>
<comment type="catalytic activity">
    <reaction evidence="2">
        <text>2 GTP = 3',3'-c-di-GMP + 2 diphosphate</text>
        <dbReference type="Rhea" id="RHEA:24898"/>
        <dbReference type="ChEBI" id="CHEBI:33019"/>
        <dbReference type="ChEBI" id="CHEBI:37565"/>
        <dbReference type="ChEBI" id="CHEBI:58805"/>
        <dbReference type="EC" id="2.7.7.65"/>
    </reaction>
</comment>
<evidence type="ECO:0000256" key="2">
    <source>
        <dbReference type="ARBA" id="ARBA00034247"/>
    </source>
</evidence>
<dbReference type="InterPro" id="IPR050469">
    <property type="entry name" value="Diguanylate_Cyclase"/>
</dbReference>
<feature type="transmembrane region" description="Helical" evidence="3">
    <location>
        <begin position="291"/>
        <end position="316"/>
    </location>
</feature>
<dbReference type="InterPro" id="IPR029787">
    <property type="entry name" value="Nucleotide_cyclase"/>
</dbReference>
<accession>A0A1G9WUH2</accession>
<evidence type="ECO:0000313" key="6">
    <source>
        <dbReference type="Proteomes" id="UP000198704"/>
    </source>
</evidence>
<keyword evidence="3" id="KW-1133">Transmembrane helix</keyword>
<dbReference type="PANTHER" id="PTHR45138:SF9">
    <property type="entry name" value="DIGUANYLATE CYCLASE DGCM-RELATED"/>
    <property type="match status" value="1"/>
</dbReference>
<dbReference type="CDD" id="cd12914">
    <property type="entry name" value="PDC1_DGC_like"/>
    <property type="match status" value="1"/>
</dbReference>
<keyword evidence="3" id="KW-0472">Membrane</keyword>
<dbReference type="GO" id="GO:0043709">
    <property type="term" value="P:cell adhesion involved in single-species biofilm formation"/>
    <property type="evidence" value="ECO:0007669"/>
    <property type="project" value="TreeGrafter"/>
</dbReference>
<evidence type="ECO:0000256" key="3">
    <source>
        <dbReference type="SAM" id="Phobius"/>
    </source>
</evidence>
<keyword evidence="6" id="KW-1185">Reference proteome</keyword>
<dbReference type="FunFam" id="3.30.70.270:FF:000001">
    <property type="entry name" value="Diguanylate cyclase domain protein"/>
    <property type="match status" value="1"/>
</dbReference>
<keyword evidence="3" id="KW-0812">Transmembrane</keyword>
<dbReference type="RefSeq" id="WP_091714727.1">
    <property type="nucleotide sequence ID" value="NZ_FNHS01000004.1"/>
</dbReference>
<dbReference type="Pfam" id="PF00990">
    <property type="entry name" value="GGDEF"/>
    <property type="match status" value="1"/>
</dbReference>
<evidence type="ECO:0000313" key="5">
    <source>
        <dbReference type="EMBL" id="SDM88029.1"/>
    </source>
</evidence>
<name>A0A1G9WUH2_9HYPH</name>
<dbReference type="STRING" id="582672.SAMN05216360_104126"/>
<dbReference type="EC" id="2.7.7.65" evidence="1"/>
<protein>
    <recommendedName>
        <fullName evidence="1">diguanylate cyclase</fullName>
        <ecNumber evidence="1">2.7.7.65</ecNumber>
    </recommendedName>
</protein>
<dbReference type="NCBIfam" id="TIGR00254">
    <property type="entry name" value="GGDEF"/>
    <property type="match status" value="1"/>
</dbReference>
<dbReference type="PROSITE" id="PS50887">
    <property type="entry name" value="GGDEF"/>
    <property type="match status" value="1"/>
</dbReference>
<feature type="transmembrane region" description="Helical" evidence="3">
    <location>
        <begin position="21"/>
        <end position="40"/>
    </location>
</feature>
<dbReference type="Pfam" id="PF22588">
    <property type="entry name" value="dCache_1_like"/>
    <property type="match status" value="1"/>
</dbReference>
<dbReference type="PANTHER" id="PTHR45138">
    <property type="entry name" value="REGULATORY COMPONENTS OF SENSORY TRANSDUCTION SYSTEM"/>
    <property type="match status" value="1"/>
</dbReference>
<sequence>MLLRSSVLAIRASLAVPASRLIGAAGGGLLVCLTLLGVYLCIDLHDIAWQNARRNAATLLSVIEEGVGHNIQAYDLSLRAAARFASEPDGGALVAKLQRLAAFNAAAIGPGLGLIAVTDAKGYIVAASSTGALKTSDLSALSEFQSLRSNPGLGLILTGPSRSLMTGREIIRMTRAVGAPDGTFAGIVTGSLDLDQFQAQFSRLRFDDGLIVNVFQQDGTLLIRVPAKPGTLGRSIATSPGYRAYRASERGEFLGHSHLDGEMRLYSFANLRDLPLIVTVATSVDSIQARWIYKAAIIAALILCLNGLSVGLTILVQREFRRHAAATASTREANAALMVLARTDGLTGLPNRRSYDEHFAVEWKQATRFGTPLSLLIVDADHFKQFNDRFGHRRGDEVLRAIADCLCRTLTVGSLGFRIGGEEFVAILPGLDLTQAIGVAESVRRAVINLQIAHAPEIGGVATVSIGVASAAPDAGEGPEALFISADAALYAAKTAGRNRVRTAPQVMAVAVA</sequence>
<dbReference type="InterPro" id="IPR000160">
    <property type="entry name" value="GGDEF_dom"/>
</dbReference>
<evidence type="ECO:0000256" key="1">
    <source>
        <dbReference type="ARBA" id="ARBA00012528"/>
    </source>
</evidence>
<dbReference type="EMBL" id="FNHS01000004">
    <property type="protein sequence ID" value="SDM88029.1"/>
    <property type="molecule type" value="Genomic_DNA"/>
</dbReference>
<dbReference type="CDD" id="cd01949">
    <property type="entry name" value="GGDEF"/>
    <property type="match status" value="1"/>
</dbReference>
<reference evidence="6" key="1">
    <citation type="submission" date="2016-10" db="EMBL/GenBank/DDBJ databases">
        <authorList>
            <person name="Varghese N."/>
            <person name="Submissions S."/>
        </authorList>
    </citation>
    <scope>NUCLEOTIDE SEQUENCE [LARGE SCALE GENOMIC DNA]</scope>
    <source>
        <strain evidence="6">BL47</strain>
    </source>
</reference>
<proteinExistence type="predicted"/>
<gene>
    <name evidence="5" type="ORF">SAMN05216360_104126</name>
</gene>
<dbReference type="GO" id="GO:0052621">
    <property type="term" value="F:diguanylate cyclase activity"/>
    <property type="evidence" value="ECO:0007669"/>
    <property type="project" value="UniProtKB-EC"/>
</dbReference>
<dbReference type="Gene3D" id="3.30.70.270">
    <property type="match status" value="1"/>
</dbReference>
<dbReference type="GO" id="GO:0005886">
    <property type="term" value="C:plasma membrane"/>
    <property type="evidence" value="ECO:0007669"/>
    <property type="project" value="TreeGrafter"/>
</dbReference>
<dbReference type="InterPro" id="IPR043128">
    <property type="entry name" value="Rev_trsase/Diguanyl_cyclase"/>
</dbReference>
<dbReference type="Gene3D" id="3.30.450.20">
    <property type="entry name" value="PAS domain"/>
    <property type="match status" value="2"/>
</dbReference>
<dbReference type="SMART" id="SM00267">
    <property type="entry name" value="GGDEF"/>
    <property type="match status" value="1"/>
</dbReference>
<dbReference type="Proteomes" id="UP000198704">
    <property type="component" value="Unassembled WGS sequence"/>
</dbReference>
<dbReference type="GO" id="GO:1902201">
    <property type="term" value="P:negative regulation of bacterial-type flagellum-dependent cell motility"/>
    <property type="evidence" value="ECO:0007669"/>
    <property type="project" value="TreeGrafter"/>
</dbReference>
<dbReference type="OrthoDB" id="9812260at2"/>
<dbReference type="AlphaFoldDB" id="A0A1G9WUH2"/>
<dbReference type="InterPro" id="IPR054327">
    <property type="entry name" value="His-kinase-like_sensor"/>
</dbReference>
<dbReference type="CDD" id="cd12915">
    <property type="entry name" value="PDC2_DGC_like"/>
    <property type="match status" value="1"/>
</dbReference>
<organism evidence="5 6">
    <name type="scientific">Methylobacterium phyllostachyos</name>
    <dbReference type="NCBI Taxonomy" id="582672"/>
    <lineage>
        <taxon>Bacteria</taxon>
        <taxon>Pseudomonadati</taxon>
        <taxon>Pseudomonadota</taxon>
        <taxon>Alphaproteobacteria</taxon>
        <taxon>Hyphomicrobiales</taxon>
        <taxon>Methylobacteriaceae</taxon>
        <taxon>Methylobacterium</taxon>
    </lineage>
</organism>
<dbReference type="SUPFAM" id="SSF55073">
    <property type="entry name" value="Nucleotide cyclase"/>
    <property type="match status" value="1"/>
</dbReference>
<feature type="domain" description="GGDEF" evidence="4">
    <location>
        <begin position="371"/>
        <end position="506"/>
    </location>
</feature>